<keyword evidence="4" id="KW-1185">Reference proteome</keyword>
<dbReference type="RefSeq" id="WP_343980840.1">
    <property type="nucleotide sequence ID" value="NZ_BAAAGK010000208.1"/>
</dbReference>
<gene>
    <name evidence="3" type="ORF">ACFQVD_10395</name>
</gene>
<evidence type="ECO:0000259" key="2">
    <source>
        <dbReference type="Pfam" id="PF00582"/>
    </source>
</evidence>
<organism evidence="3 4">
    <name type="scientific">Streptosporangium amethystogenes subsp. fukuiense</name>
    <dbReference type="NCBI Taxonomy" id="698418"/>
    <lineage>
        <taxon>Bacteria</taxon>
        <taxon>Bacillati</taxon>
        <taxon>Actinomycetota</taxon>
        <taxon>Actinomycetes</taxon>
        <taxon>Streptosporangiales</taxon>
        <taxon>Streptosporangiaceae</taxon>
        <taxon>Streptosporangium</taxon>
    </lineage>
</organism>
<sequence>MTAQVVVGTDGSAHGEGAVAWAADDAVRRGCALRIVYVCEPWTYDIPLQTPPGFRDSVAEHCRGVLESAVAVVRGRTPHLEVESVLREGRVTEILRREAEGAEQIVVGSRGLGGFTGLLLGSVSLSLAGHVAAPIVIVRGAWEPARGQVVVGFDGSAHSTAALGYAFAEAVRRGARLRAIHAWQVPVMGPGAIAYAPLVEDIFAGARSIAAGALTPWRERYPLVEVEQTVVCRHPAAAICEASAAADLVVVGTRGMGRFGSALLGSISHGVLHHAHCPVAVVGS</sequence>
<dbReference type="PRINTS" id="PR01438">
    <property type="entry name" value="UNVRSLSTRESS"/>
</dbReference>
<dbReference type="InterPro" id="IPR006016">
    <property type="entry name" value="UspA"/>
</dbReference>
<proteinExistence type="inferred from homology"/>
<accession>A0ABW2SXT0</accession>
<evidence type="ECO:0000256" key="1">
    <source>
        <dbReference type="ARBA" id="ARBA00008791"/>
    </source>
</evidence>
<evidence type="ECO:0000313" key="4">
    <source>
        <dbReference type="Proteomes" id="UP001596514"/>
    </source>
</evidence>
<protein>
    <submittedName>
        <fullName evidence="3">Universal stress protein</fullName>
    </submittedName>
</protein>
<feature type="domain" description="UspA" evidence="2">
    <location>
        <begin position="2"/>
        <end position="139"/>
    </location>
</feature>
<dbReference type="InterPro" id="IPR014729">
    <property type="entry name" value="Rossmann-like_a/b/a_fold"/>
</dbReference>
<feature type="domain" description="UspA" evidence="2">
    <location>
        <begin position="148"/>
        <end position="282"/>
    </location>
</feature>
<name>A0ABW2SXT0_9ACTN</name>
<dbReference type="Pfam" id="PF00582">
    <property type="entry name" value="Usp"/>
    <property type="match status" value="2"/>
</dbReference>
<dbReference type="Gene3D" id="3.40.50.620">
    <property type="entry name" value="HUPs"/>
    <property type="match status" value="2"/>
</dbReference>
<dbReference type="SUPFAM" id="SSF52402">
    <property type="entry name" value="Adenine nucleotide alpha hydrolases-like"/>
    <property type="match status" value="2"/>
</dbReference>
<dbReference type="EMBL" id="JBHTEE010000001">
    <property type="protein sequence ID" value="MFC7600504.1"/>
    <property type="molecule type" value="Genomic_DNA"/>
</dbReference>
<reference evidence="4" key="1">
    <citation type="journal article" date="2019" name="Int. J. Syst. Evol. Microbiol.">
        <title>The Global Catalogue of Microorganisms (GCM) 10K type strain sequencing project: providing services to taxonomists for standard genome sequencing and annotation.</title>
        <authorList>
            <consortium name="The Broad Institute Genomics Platform"/>
            <consortium name="The Broad Institute Genome Sequencing Center for Infectious Disease"/>
            <person name="Wu L."/>
            <person name="Ma J."/>
        </authorList>
    </citation>
    <scope>NUCLEOTIDE SEQUENCE [LARGE SCALE GENOMIC DNA]</scope>
    <source>
        <strain evidence="4">JCM 10083</strain>
    </source>
</reference>
<dbReference type="PANTHER" id="PTHR46553">
    <property type="entry name" value="ADENINE NUCLEOTIDE ALPHA HYDROLASES-LIKE SUPERFAMILY PROTEIN"/>
    <property type="match status" value="1"/>
</dbReference>
<comment type="similarity">
    <text evidence="1">Belongs to the universal stress protein A family.</text>
</comment>
<evidence type="ECO:0000313" key="3">
    <source>
        <dbReference type="EMBL" id="MFC7600504.1"/>
    </source>
</evidence>
<dbReference type="InterPro" id="IPR006015">
    <property type="entry name" value="Universal_stress_UspA"/>
</dbReference>
<comment type="caution">
    <text evidence="3">The sequence shown here is derived from an EMBL/GenBank/DDBJ whole genome shotgun (WGS) entry which is preliminary data.</text>
</comment>
<dbReference type="PANTHER" id="PTHR46553:SF3">
    <property type="entry name" value="ADENINE NUCLEOTIDE ALPHA HYDROLASES-LIKE SUPERFAMILY PROTEIN"/>
    <property type="match status" value="1"/>
</dbReference>
<dbReference type="Proteomes" id="UP001596514">
    <property type="component" value="Unassembled WGS sequence"/>
</dbReference>